<organism evidence="2">
    <name type="scientific">marine sediment metagenome</name>
    <dbReference type="NCBI Taxonomy" id="412755"/>
    <lineage>
        <taxon>unclassified sequences</taxon>
        <taxon>metagenomes</taxon>
        <taxon>ecological metagenomes</taxon>
    </lineage>
</organism>
<accession>A0A0F9EWB7</accession>
<sequence>MKSAYLIIGIAALAGPAAAGYVRWSGRSAMPGQPEQSRPQRPGRDPATVLPEPVPAAARDALKSKALVTKEAVEERKKMGRYIHDPKIAGGALRGICLIKYDKPVRLYPPLPIELEGGNAIAEPGPGEQAYYESRKPVPISYLGRYAAKEKRYGVQGAVIMIRNVQAGRRGDFDRIRYQVDFRNQHIVPAKPQGGRRFRRRRRRSWSWRRARTEDMNAPDPGRHKERD</sequence>
<evidence type="ECO:0000256" key="1">
    <source>
        <dbReference type="SAM" id="MobiDB-lite"/>
    </source>
</evidence>
<comment type="caution">
    <text evidence="2">The sequence shown here is derived from an EMBL/GenBank/DDBJ whole genome shotgun (WGS) entry which is preliminary data.</text>
</comment>
<name>A0A0F9EWB7_9ZZZZ</name>
<protein>
    <submittedName>
        <fullName evidence="2">Uncharacterized protein</fullName>
    </submittedName>
</protein>
<evidence type="ECO:0000313" key="2">
    <source>
        <dbReference type="EMBL" id="KKL78329.1"/>
    </source>
</evidence>
<reference evidence="2" key="1">
    <citation type="journal article" date="2015" name="Nature">
        <title>Complex archaea that bridge the gap between prokaryotes and eukaryotes.</title>
        <authorList>
            <person name="Spang A."/>
            <person name="Saw J.H."/>
            <person name="Jorgensen S.L."/>
            <person name="Zaremba-Niedzwiedzka K."/>
            <person name="Martijn J."/>
            <person name="Lind A.E."/>
            <person name="van Eijk R."/>
            <person name="Schleper C."/>
            <person name="Guy L."/>
            <person name="Ettema T.J."/>
        </authorList>
    </citation>
    <scope>NUCLEOTIDE SEQUENCE</scope>
</reference>
<proteinExistence type="predicted"/>
<feature type="compositionally biased region" description="Basic and acidic residues" evidence="1">
    <location>
        <begin position="211"/>
        <end position="228"/>
    </location>
</feature>
<feature type="region of interest" description="Disordered" evidence="1">
    <location>
        <begin position="28"/>
        <end position="51"/>
    </location>
</feature>
<dbReference type="AlphaFoldDB" id="A0A0F9EWB7"/>
<feature type="region of interest" description="Disordered" evidence="1">
    <location>
        <begin position="191"/>
        <end position="228"/>
    </location>
</feature>
<feature type="compositionally biased region" description="Basic residues" evidence="1">
    <location>
        <begin position="194"/>
        <end position="210"/>
    </location>
</feature>
<dbReference type="EMBL" id="LAZR01023491">
    <property type="protein sequence ID" value="KKL78329.1"/>
    <property type="molecule type" value="Genomic_DNA"/>
</dbReference>
<gene>
    <name evidence="2" type="ORF">LCGC14_2025930</name>
</gene>